<sequence>MAQFFETRYVALMPLLTVDYHDRRCVIDNRTVLPSHERVRELGRLIAQPHLPEKSLSRLSHAPPVFLSPRSGGIGWPQPPLRRVAACHLIPLLSPRCAGLFRFDLFQFAILRVVILPCPASLLWSLGRVSNTAVSGSHG</sequence>
<evidence type="ECO:0000313" key="1">
    <source>
        <dbReference type="EMBL" id="KAF2491881.1"/>
    </source>
</evidence>
<organism evidence="1 2">
    <name type="scientific">Lophium mytilinum</name>
    <dbReference type="NCBI Taxonomy" id="390894"/>
    <lineage>
        <taxon>Eukaryota</taxon>
        <taxon>Fungi</taxon>
        <taxon>Dikarya</taxon>
        <taxon>Ascomycota</taxon>
        <taxon>Pezizomycotina</taxon>
        <taxon>Dothideomycetes</taxon>
        <taxon>Pleosporomycetidae</taxon>
        <taxon>Mytilinidiales</taxon>
        <taxon>Mytilinidiaceae</taxon>
        <taxon>Lophium</taxon>
    </lineage>
</organism>
<dbReference type="AlphaFoldDB" id="A0A6A6QI42"/>
<name>A0A6A6QI42_9PEZI</name>
<dbReference type="Proteomes" id="UP000799750">
    <property type="component" value="Unassembled WGS sequence"/>
</dbReference>
<reference evidence="1" key="1">
    <citation type="journal article" date="2020" name="Stud. Mycol.">
        <title>101 Dothideomycetes genomes: a test case for predicting lifestyles and emergence of pathogens.</title>
        <authorList>
            <person name="Haridas S."/>
            <person name="Albert R."/>
            <person name="Binder M."/>
            <person name="Bloem J."/>
            <person name="Labutti K."/>
            <person name="Salamov A."/>
            <person name="Andreopoulos B."/>
            <person name="Baker S."/>
            <person name="Barry K."/>
            <person name="Bills G."/>
            <person name="Bluhm B."/>
            <person name="Cannon C."/>
            <person name="Castanera R."/>
            <person name="Culley D."/>
            <person name="Daum C."/>
            <person name="Ezra D."/>
            <person name="Gonzalez J."/>
            <person name="Henrissat B."/>
            <person name="Kuo A."/>
            <person name="Liang C."/>
            <person name="Lipzen A."/>
            <person name="Lutzoni F."/>
            <person name="Magnuson J."/>
            <person name="Mondo S."/>
            <person name="Nolan M."/>
            <person name="Ohm R."/>
            <person name="Pangilinan J."/>
            <person name="Park H.-J."/>
            <person name="Ramirez L."/>
            <person name="Alfaro M."/>
            <person name="Sun H."/>
            <person name="Tritt A."/>
            <person name="Yoshinaga Y."/>
            <person name="Zwiers L.-H."/>
            <person name="Turgeon B."/>
            <person name="Goodwin S."/>
            <person name="Spatafora J."/>
            <person name="Crous P."/>
            <person name="Grigoriev I."/>
        </authorList>
    </citation>
    <scope>NUCLEOTIDE SEQUENCE</scope>
    <source>
        <strain evidence="1">CBS 269.34</strain>
    </source>
</reference>
<evidence type="ECO:0000313" key="2">
    <source>
        <dbReference type="Proteomes" id="UP000799750"/>
    </source>
</evidence>
<dbReference type="EMBL" id="MU004195">
    <property type="protein sequence ID" value="KAF2491881.1"/>
    <property type="molecule type" value="Genomic_DNA"/>
</dbReference>
<protein>
    <submittedName>
        <fullName evidence="1">Uncharacterized protein</fullName>
    </submittedName>
</protein>
<accession>A0A6A6QI42</accession>
<proteinExistence type="predicted"/>
<keyword evidence="2" id="KW-1185">Reference proteome</keyword>
<gene>
    <name evidence="1" type="ORF">BU16DRAFT_131068</name>
</gene>